<evidence type="ECO:0000256" key="1">
    <source>
        <dbReference type="SAM" id="SignalP"/>
    </source>
</evidence>
<dbReference type="Proteomes" id="UP000244855">
    <property type="component" value="Unassembled WGS sequence"/>
</dbReference>
<proteinExistence type="predicted"/>
<feature type="chain" id="PRO_5015988834" description="Cysteine-rich secreted protein" evidence="1">
    <location>
        <begin position="21"/>
        <end position="343"/>
    </location>
</feature>
<dbReference type="STRING" id="97972.A0A2V1DTL1"/>
<evidence type="ECO:0008006" key="4">
    <source>
        <dbReference type="Google" id="ProtNLM"/>
    </source>
</evidence>
<name>A0A2V1DTL1_9PLEO</name>
<gene>
    <name evidence="2" type="ORF">DM02DRAFT_526758</name>
</gene>
<reference evidence="2 3" key="1">
    <citation type="journal article" date="2018" name="Sci. Rep.">
        <title>Comparative genomics provides insights into the lifestyle and reveals functional heterogeneity of dark septate endophytic fungi.</title>
        <authorList>
            <person name="Knapp D.G."/>
            <person name="Nemeth J.B."/>
            <person name="Barry K."/>
            <person name="Hainaut M."/>
            <person name="Henrissat B."/>
            <person name="Johnson J."/>
            <person name="Kuo A."/>
            <person name="Lim J.H.P."/>
            <person name="Lipzen A."/>
            <person name="Nolan M."/>
            <person name="Ohm R.A."/>
            <person name="Tamas L."/>
            <person name="Grigoriev I.V."/>
            <person name="Spatafora J.W."/>
            <person name="Nagy L.G."/>
            <person name="Kovacs G.M."/>
        </authorList>
    </citation>
    <scope>NUCLEOTIDE SEQUENCE [LARGE SCALE GENOMIC DNA]</scope>
    <source>
        <strain evidence="2 3">DSE2036</strain>
    </source>
</reference>
<organism evidence="2 3">
    <name type="scientific">Periconia macrospinosa</name>
    <dbReference type="NCBI Taxonomy" id="97972"/>
    <lineage>
        <taxon>Eukaryota</taxon>
        <taxon>Fungi</taxon>
        <taxon>Dikarya</taxon>
        <taxon>Ascomycota</taxon>
        <taxon>Pezizomycotina</taxon>
        <taxon>Dothideomycetes</taxon>
        <taxon>Pleosporomycetidae</taxon>
        <taxon>Pleosporales</taxon>
        <taxon>Massarineae</taxon>
        <taxon>Periconiaceae</taxon>
        <taxon>Periconia</taxon>
    </lineage>
</organism>
<keyword evidence="1" id="KW-0732">Signal</keyword>
<evidence type="ECO:0000313" key="3">
    <source>
        <dbReference type="Proteomes" id="UP000244855"/>
    </source>
</evidence>
<dbReference type="AlphaFoldDB" id="A0A2V1DTL1"/>
<protein>
    <recommendedName>
        <fullName evidence="4">Cysteine-rich secreted protein</fullName>
    </recommendedName>
</protein>
<evidence type="ECO:0000313" key="2">
    <source>
        <dbReference type="EMBL" id="PVI00594.1"/>
    </source>
</evidence>
<dbReference type="EMBL" id="KZ805371">
    <property type="protein sequence ID" value="PVI00594.1"/>
    <property type="molecule type" value="Genomic_DNA"/>
</dbReference>
<accession>A0A2V1DTL1</accession>
<dbReference type="OrthoDB" id="4662630at2759"/>
<sequence length="343" mass="37535">MKLSLFGFLILSLEASRAVGSRLKTKNVPVIEIDADTEILEDIGEIHYKDDPDSPFQETLRCKGARPRLSLSSDKKFATCCQPGQNLLGSKETAFDCCAAGHQVAGSKEVGYRCCPINQIWNGNVCESEAVLCKNGKTMRDGVCVCPSGTKENAEGTCVEQGCTSGIEAGKCYTFTFPNGHRWGFRGDYYAARAEHMDQQWGKFKLCKNEDCTAGGSINPGEGIRIKDVHGNPRNGLYPNQWLHRGLNGDHIRKTPNYPDAGVFTLTKWPCGKYCLGGVEEGLAFACPSTEPAATFVTYDKQPCIPIDVLEVPCDIHARENNCIWKHGSDQCCDKVDCGKASN</sequence>
<feature type="signal peptide" evidence="1">
    <location>
        <begin position="1"/>
        <end position="20"/>
    </location>
</feature>
<keyword evidence="3" id="KW-1185">Reference proteome</keyword>